<proteinExistence type="predicted"/>
<keyword evidence="1" id="KW-0560">Oxidoreductase</keyword>
<organism evidence="1 2">
    <name type="scientific">Kitasatospora acidiphila</name>
    <dbReference type="NCBI Taxonomy" id="2567942"/>
    <lineage>
        <taxon>Bacteria</taxon>
        <taxon>Bacillati</taxon>
        <taxon>Actinomycetota</taxon>
        <taxon>Actinomycetes</taxon>
        <taxon>Kitasatosporales</taxon>
        <taxon>Streptomycetaceae</taxon>
        <taxon>Kitasatospora</taxon>
    </lineage>
</organism>
<dbReference type="InterPro" id="IPR004981">
    <property type="entry name" value="Trp_2_3_dOase"/>
</dbReference>
<dbReference type="Pfam" id="PF03301">
    <property type="entry name" value="Trp_dioxygenase"/>
    <property type="match status" value="2"/>
</dbReference>
<evidence type="ECO:0000313" key="2">
    <source>
        <dbReference type="Proteomes" id="UP000319103"/>
    </source>
</evidence>
<accession>A0A540W8F4</accession>
<gene>
    <name evidence="1" type="ORF">E6W39_26970</name>
</gene>
<dbReference type="GO" id="GO:0019441">
    <property type="term" value="P:L-tryptophan catabolic process to kynurenine"/>
    <property type="evidence" value="ECO:0007669"/>
    <property type="project" value="InterPro"/>
</dbReference>
<dbReference type="AlphaFoldDB" id="A0A540W8F4"/>
<dbReference type="OrthoDB" id="9776847at2"/>
<dbReference type="GO" id="GO:0004833">
    <property type="term" value="F:L-tryptophan 2,3-dioxygenase activity"/>
    <property type="evidence" value="ECO:0007669"/>
    <property type="project" value="InterPro"/>
</dbReference>
<dbReference type="SUPFAM" id="SSF140959">
    <property type="entry name" value="Indolic compounds 2,3-dioxygenase-like"/>
    <property type="match status" value="1"/>
</dbReference>
<name>A0A540W8F4_9ACTN</name>
<dbReference type="Gene3D" id="1.20.58.480">
    <property type="match status" value="1"/>
</dbReference>
<reference evidence="1 2" key="1">
    <citation type="submission" date="2019-06" db="EMBL/GenBank/DDBJ databases">
        <title>Description of Kitasatospora acidophila sp. nov. isolated from pine grove soil, and reclassification of Streptomyces novaecaesareae to Kitasatospora novaeceasareae comb. nov.</title>
        <authorList>
            <person name="Kim M.J."/>
        </authorList>
    </citation>
    <scope>NUCLEOTIDE SEQUENCE [LARGE SCALE GENOMIC DNA]</scope>
    <source>
        <strain evidence="1 2">MMS16-CNU292</strain>
    </source>
</reference>
<dbReference type="PANTHER" id="PTHR10138:SF0">
    <property type="entry name" value="TRYPTOPHAN 2,3-DIOXYGENASE"/>
    <property type="match status" value="1"/>
</dbReference>
<dbReference type="RefSeq" id="WP_141635714.1">
    <property type="nucleotide sequence ID" value="NZ_VIGB01000003.1"/>
</dbReference>
<dbReference type="Proteomes" id="UP000319103">
    <property type="component" value="Unassembled WGS sequence"/>
</dbReference>
<sequence length="255" mass="28423">MTTSTPTLTYGSYLRLDRLLTLQHPLADRPGTEEELFIAVHQVHELWFRQLLTELAAARDRMLAGQPREARLLLHRCSEIDRALLATIELLDTMAPAAFLDFRGALGSASGAQSAQFLEVELLSGPAAPERLAGLDWPTRAERSRLQRRLREPNLWDAFLTVLATAGHQVLTADQRRAALVATVRDPAGAELVDLAEALLDHDQGWALWRARHVLVVERQIGRRSGTGGSSGATHLADLARGRFYPELWEFRSRL</sequence>
<protein>
    <submittedName>
        <fullName evidence="1">Tryptophan 2,3-dioxygenase</fullName>
    </submittedName>
</protein>
<dbReference type="GO" id="GO:0046872">
    <property type="term" value="F:metal ion binding"/>
    <property type="evidence" value="ECO:0007669"/>
    <property type="project" value="InterPro"/>
</dbReference>
<comment type="caution">
    <text evidence="1">The sequence shown here is derived from an EMBL/GenBank/DDBJ whole genome shotgun (WGS) entry which is preliminary data.</text>
</comment>
<dbReference type="PANTHER" id="PTHR10138">
    <property type="entry name" value="TRYPTOPHAN 2,3-DIOXYGENASE"/>
    <property type="match status" value="1"/>
</dbReference>
<evidence type="ECO:0000313" key="1">
    <source>
        <dbReference type="EMBL" id="TQF05217.1"/>
    </source>
</evidence>
<dbReference type="GO" id="GO:0019442">
    <property type="term" value="P:L-tryptophan catabolic process to acetyl-CoA"/>
    <property type="evidence" value="ECO:0007669"/>
    <property type="project" value="TreeGrafter"/>
</dbReference>
<keyword evidence="2" id="KW-1185">Reference proteome</keyword>
<dbReference type="GO" id="GO:0020037">
    <property type="term" value="F:heme binding"/>
    <property type="evidence" value="ECO:0007669"/>
    <property type="project" value="InterPro"/>
</dbReference>
<keyword evidence="1" id="KW-0223">Dioxygenase</keyword>
<dbReference type="EMBL" id="VIGB01000003">
    <property type="protein sequence ID" value="TQF05217.1"/>
    <property type="molecule type" value="Genomic_DNA"/>
</dbReference>
<dbReference type="InterPro" id="IPR037217">
    <property type="entry name" value="Trp/Indoleamine_2_3_dOase-like"/>
</dbReference>